<keyword evidence="3" id="KW-0548">Nucleotidyltransferase</keyword>
<evidence type="ECO:0000256" key="2">
    <source>
        <dbReference type="ARBA" id="ARBA00022679"/>
    </source>
</evidence>
<keyword evidence="4" id="KW-0479">Metal-binding</keyword>
<dbReference type="GO" id="GO:0016779">
    <property type="term" value="F:nucleotidyltransferase activity"/>
    <property type="evidence" value="ECO:0007669"/>
    <property type="project" value="UniProtKB-KW"/>
</dbReference>
<dbReference type="KEGG" id="cmic:caldi_08410"/>
<dbReference type="Proteomes" id="UP001163687">
    <property type="component" value="Chromosome"/>
</dbReference>
<feature type="domain" description="Polymerase beta nucleotidyltransferase" evidence="8">
    <location>
        <begin position="52"/>
        <end position="118"/>
    </location>
</feature>
<evidence type="ECO:0000256" key="7">
    <source>
        <dbReference type="ARBA" id="ARBA00022842"/>
    </source>
</evidence>
<keyword evidence="7" id="KW-0460">Magnesium</keyword>
<dbReference type="Gene3D" id="3.30.460.10">
    <property type="entry name" value="Beta Polymerase, domain 2"/>
    <property type="match status" value="1"/>
</dbReference>
<name>A0AA35G760_9FIRM</name>
<proteinExistence type="predicted"/>
<dbReference type="InterPro" id="IPR052038">
    <property type="entry name" value="Type-VII_TA_antitoxin"/>
</dbReference>
<evidence type="ECO:0000313" key="10">
    <source>
        <dbReference type="Proteomes" id="UP001163687"/>
    </source>
</evidence>
<dbReference type="PANTHER" id="PTHR33571:SF12">
    <property type="entry name" value="BSL3053 PROTEIN"/>
    <property type="match status" value="1"/>
</dbReference>
<reference evidence="9" key="1">
    <citation type="submission" date="2022-03" db="EMBL/GenBank/DDBJ databases">
        <title>Complete genome sequence of Caldinitratiruptor microaerophilus.</title>
        <authorList>
            <person name="Mukaiyama R."/>
            <person name="Nishiyama T."/>
            <person name="Ueda K."/>
        </authorList>
    </citation>
    <scope>NUCLEOTIDE SEQUENCE</scope>
    <source>
        <strain evidence="9">JCM 16183</strain>
    </source>
</reference>
<dbReference type="InterPro" id="IPR024700">
    <property type="entry name" value="UCP020217"/>
</dbReference>
<dbReference type="InterPro" id="IPR043519">
    <property type="entry name" value="NT_sf"/>
</dbReference>
<dbReference type="GO" id="GO:0046872">
    <property type="term" value="F:metal ion binding"/>
    <property type="evidence" value="ECO:0007669"/>
    <property type="project" value="UniProtKB-KW"/>
</dbReference>
<evidence type="ECO:0000256" key="6">
    <source>
        <dbReference type="ARBA" id="ARBA00022840"/>
    </source>
</evidence>
<accession>A0AA35G760</accession>
<evidence type="ECO:0000313" key="9">
    <source>
        <dbReference type="EMBL" id="BDG59751.1"/>
    </source>
</evidence>
<dbReference type="SUPFAM" id="SSF81301">
    <property type="entry name" value="Nucleotidyltransferase"/>
    <property type="match status" value="1"/>
</dbReference>
<evidence type="ECO:0000256" key="1">
    <source>
        <dbReference type="ARBA" id="ARBA00001946"/>
    </source>
</evidence>
<evidence type="ECO:0000256" key="3">
    <source>
        <dbReference type="ARBA" id="ARBA00022695"/>
    </source>
</evidence>
<dbReference type="Pfam" id="PF18765">
    <property type="entry name" value="Polbeta"/>
    <property type="match status" value="1"/>
</dbReference>
<dbReference type="CDD" id="cd05403">
    <property type="entry name" value="NT_KNTase_like"/>
    <property type="match status" value="1"/>
</dbReference>
<organism evidence="9 10">
    <name type="scientific">Caldinitratiruptor microaerophilus</name>
    <dbReference type="NCBI Taxonomy" id="671077"/>
    <lineage>
        <taxon>Bacteria</taxon>
        <taxon>Bacillati</taxon>
        <taxon>Bacillota</taxon>
        <taxon>Clostridia</taxon>
        <taxon>Eubacteriales</taxon>
        <taxon>Symbiobacteriaceae</taxon>
        <taxon>Caldinitratiruptor</taxon>
    </lineage>
</organism>
<dbReference type="EMBL" id="AP025628">
    <property type="protein sequence ID" value="BDG59751.1"/>
    <property type="molecule type" value="Genomic_DNA"/>
</dbReference>
<protein>
    <submittedName>
        <fullName evidence="9">DNA polymerase subunit beta</fullName>
    </submittedName>
</protein>
<keyword evidence="2" id="KW-0808">Transferase</keyword>
<keyword evidence="10" id="KW-1185">Reference proteome</keyword>
<dbReference type="PIRSF" id="PIRSF020217">
    <property type="entry name" value="UCP020217"/>
    <property type="match status" value="1"/>
</dbReference>
<keyword evidence="6" id="KW-0067">ATP-binding</keyword>
<comment type="cofactor">
    <cofactor evidence="1">
        <name>Mg(2+)</name>
        <dbReference type="ChEBI" id="CHEBI:18420"/>
    </cofactor>
</comment>
<dbReference type="AlphaFoldDB" id="A0AA35G760"/>
<keyword evidence="5" id="KW-0547">Nucleotide-binding</keyword>
<sequence>MVEPPRRDAPALSPEQRRAFREGWKRRAEEHAKRLQELAAEARTKSAVAAKHLRQHCGVKRVLLFGSLARGDFRADSDIDLCVDTLPPHLFYAVYAELERIVAPFDLDLLVLEDLNRPEHHELRAVILREGMELP</sequence>
<evidence type="ECO:0000259" key="8">
    <source>
        <dbReference type="Pfam" id="PF18765"/>
    </source>
</evidence>
<evidence type="ECO:0000256" key="5">
    <source>
        <dbReference type="ARBA" id="ARBA00022741"/>
    </source>
</evidence>
<gene>
    <name evidence="9" type="ORF">caldi_08410</name>
</gene>
<dbReference type="GO" id="GO:0005524">
    <property type="term" value="F:ATP binding"/>
    <property type="evidence" value="ECO:0007669"/>
    <property type="project" value="UniProtKB-KW"/>
</dbReference>
<dbReference type="InterPro" id="IPR041633">
    <property type="entry name" value="Polbeta"/>
</dbReference>
<dbReference type="PANTHER" id="PTHR33571">
    <property type="entry name" value="SSL8005 PROTEIN"/>
    <property type="match status" value="1"/>
</dbReference>
<evidence type="ECO:0000256" key="4">
    <source>
        <dbReference type="ARBA" id="ARBA00022723"/>
    </source>
</evidence>